<keyword evidence="5" id="KW-0804">Transcription</keyword>
<keyword evidence="2" id="KW-0805">Transcription regulation</keyword>
<dbReference type="AlphaFoldDB" id="A0A2S9XRM1"/>
<keyword evidence="8" id="KW-1185">Reference proteome</keyword>
<gene>
    <name evidence="7" type="ORF">ENSA5_38580</name>
</gene>
<keyword evidence="3" id="KW-0731">Sigma factor</keyword>
<dbReference type="RefSeq" id="WP_181197939.1">
    <property type="nucleotide sequence ID" value="NZ_PVNK01000169.1"/>
</dbReference>
<name>A0A2S9XRM1_9BACT</name>
<dbReference type="InterPro" id="IPR014284">
    <property type="entry name" value="RNA_pol_sigma-70_dom"/>
</dbReference>
<dbReference type="EMBL" id="PVNK01000169">
    <property type="protein sequence ID" value="PRP95505.1"/>
    <property type="molecule type" value="Genomic_DNA"/>
</dbReference>
<evidence type="ECO:0000256" key="2">
    <source>
        <dbReference type="ARBA" id="ARBA00023015"/>
    </source>
</evidence>
<evidence type="ECO:0000256" key="5">
    <source>
        <dbReference type="ARBA" id="ARBA00023163"/>
    </source>
</evidence>
<organism evidence="7 8">
    <name type="scientific">Enhygromyxa salina</name>
    <dbReference type="NCBI Taxonomy" id="215803"/>
    <lineage>
        <taxon>Bacteria</taxon>
        <taxon>Pseudomonadati</taxon>
        <taxon>Myxococcota</taxon>
        <taxon>Polyangia</taxon>
        <taxon>Nannocystales</taxon>
        <taxon>Nannocystaceae</taxon>
        <taxon>Enhygromyxa</taxon>
    </lineage>
</organism>
<dbReference type="Pfam" id="PF04542">
    <property type="entry name" value="Sigma70_r2"/>
    <property type="match status" value="1"/>
</dbReference>
<evidence type="ECO:0000313" key="7">
    <source>
        <dbReference type="EMBL" id="PRP95505.1"/>
    </source>
</evidence>
<comment type="caution">
    <text evidence="7">The sequence shown here is derived from an EMBL/GenBank/DDBJ whole genome shotgun (WGS) entry which is preliminary data.</text>
</comment>
<dbReference type="InterPro" id="IPR013325">
    <property type="entry name" value="RNA_pol_sigma_r2"/>
</dbReference>
<dbReference type="GO" id="GO:0006352">
    <property type="term" value="P:DNA-templated transcription initiation"/>
    <property type="evidence" value="ECO:0007669"/>
    <property type="project" value="InterPro"/>
</dbReference>
<dbReference type="PANTHER" id="PTHR43133:SF8">
    <property type="entry name" value="RNA POLYMERASE SIGMA FACTOR HI_1459-RELATED"/>
    <property type="match status" value="1"/>
</dbReference>
<dbReference type="PANTHER" id="PTHR43133">
    <property type="entry name" value="RNA POLYMERASE ECF-TYPE SIGMA FACTO"/>
    <property type="match status" value="1"/>
</dbReference>
<keyword evidence="4" id="KW-0238">DNA-binding</keyword>
<accession>A0A2S9XRM1</accession>
<protein>
    <submittedName>
        <fullName evidence="7">RNA polymerase sigma factor</fullName>
    </submittedName>
</protein>
<dbReference type="GO" id="GO:0003677">
    <property type="term" value="F:DNA binding"/>
    <property type="evidence" value="ECO:0007669"/>
    <property type="project" value="UniProtKB-KW"/>
</dbReference>
<dbReference type="GO" id="GO:0016987">
    <property type="term" value="F:sigma factor activity"/>
    <property type="evidence" value="ECO:0007669"/>
    <property type="project" value="UniProtKB-KW"/>
</dbReference>
<proteinExistence type="inferred from homology"/>
<dbReference type="Proteomes" id="UP000237968">
    <property type="component" value="Unassembled WGS sequence"/>
</dbReference>
<feature type="domain" description="RNA polymerase sigma-70 region 2" evidence="6">
    <location>
        <begin position="21"/>
        <end position="89"/>
    </location>
</feature>
<evidence type="ECO:0000259" key="6">
    <source>
        <dbReference type="Pfam" id="PF04542"/>
    </source>
</evidence>
<evidence type="ECO:0000313" key="8">
    <source>
        <dbReference type="Proteomes" id="UP000237968"/>
    </source>
</evidence>
<reference evidence="7 8" key="1">
    <citation type="submission" date="2018-03" db="EMBL/GenBank/DDBJ databases">
        <title>Draft Genome Sequences of the Obligatory Marine Myxobacteria Enhygromyxa salina SWB005.</title>
        <authorList>
            <person name="Poehlein A."/>
            <person name="Moghaddam J.A."/>
            <person name="Harms H."/>
            <person name="Alanjari M."/>
            <person name="Koenig G.M."/>
            <person name="Daniel R."/>
            <person name="Schaeberle T.F."/>
        </authorList>
    </citation>
    <scope>NUCLEOTIDE SEQUENCE [LARGE SCALE GENOMIC DNA]</scope>
    <source>
        <strain evidence="7 8">SWB005</strain>
    </source>
</reference>
<dbReference type="Gene3D" id="1.10.1740.10">
    <property type="match status" value="1"/>
</dbReference>
<dbReference type="NCBIfam" id="TIGR02937">
    <property type="entry name" value="sigma70-ECF"/>
    <property type="match status" value="1"/>
</dbReference>
<evidence type="ECO:0000256" key="3">
    <source>
        <dbReference type="ARBA" id="ARBA00023082"/>
    </source>
</evidence>
<dbReference type="SUPFAM" id="SSF88946">
    <property type="entry name" value="Sigma2 domain of RNA polymerase sigma factors"/>
    <property type="match status" value="1"/>
</dbReference>
<dbReference type="InterPro" id="IPR007627">
    <property type="entry name" value="RNA_pol_sigma70_r2"/>
</dbReference>
<dbReference type="InterPro" id="IPR039425">
    <property type="entry name" value="RNA_pol_sigma-70-like"/>
</dbReference>
<dbReference type="SUPFAM" id="SSF88659">
    <property type="entry name" value="Sigma3 and sigma4 domains of RNA polymerase sigma factors"/>
    <property type="match status" value="1"/>
</dbReference>
<comment type="similarity">
    <text evidence="1">Belongs to the sigma-70 factor family. ECF subfamily.</text>
</comment>
<evidence type="ECO:0000256" key="4">
    <source>
        <dbReference type="ARBA" id="ARBA00023125"/>
    </source>
</evidence>
<dbReference type="InterPro" id="IPR013324">
    <property type="entry name" value="RNA_pol_sigma_r3/r4-like"/>
</dbReference>
<evidence type="ECO:0000256" key="1">
    <source>
        <dbReference type="ARBA" id="ARBA00010641"/>
    </source>
</evidence>
<sequence>MSVDELLRALRDGEPRAEKRLFRRLNRELLAFFRRRVDEFEVENLTQQTLEITVKELKEFEPRGPRSFRSFVYSIAMNRLLSHRRRVKRRRREGELPGEWLATPTPPSPDEVTLWRERRALVRDAMLEIKSTMRRTLESRLRGEAPQEFVEGRTIKPGTVRGRVRRATEMIRDRIETGPRVSRERTPTPT</sequence>